<dbReference type="InterPro" id="IPR006407">
    <property type="entry name" value="GlgB"/>
</dbReference>
<dbReference type="SUPFAM" id="SSF81296">
    <property type="entry name" value="E set domains"/>
    <property type="match status" value="2"/>
</dbReference>
<keyword evidence="9 10" id="KW-0119">Carbohydrate metabolism</keyword>
<dbReference type="Proteomes" id="UP000290218">
    <property type="component" value="Unassembled WGS sequence"/>
</dbReference>
<keyword evidence="6 10" id="KW-0328">Glycosyltransferase</keyword>
<proteinExistence type="inferred from homology"/>
<dbReference type="Pfam" id="PF00128">
    <property type="entry name" value="Alpha-amylase"/>
    <property type="match status" value="1"/>
</dbReference>
<dbReference type="SMART" id="SM00642">
    <property type="entry name" value="Aamy"/>
    <property type="match status" value="1"/>
</dbReference>
<dbReference type="NCBIfam" id="NF008967">
    <property type="entry name" value="PRK12313.1"/>
    <property type="match status" value="1"/>
</dbReference>
<dbReference type="CDD" id="cd11322">
    <property type="entry name" value="AmyAc_Glg_BE"/>
    <property type="match status" value="1"/>
</dbReference>
<keyword evidence="5 10" id="KW-0321">Glycogen metabolism</keyword>
<dbReference type="EMBL" id="SDHX01000001">
    <property type="protein sequence ID" value="RXK56969.1"/>
    <property type="molecule type" value="Genomic_DNA"/>
</dbReference>
<dbReference type="InterPro" id="IPR006048">
    <property type="entry name" value="A-amylase/branching_C"/>
</dbReference>
<accession>A0A4V1M6Y0</accession>
<dbReference type="PANTHER" id="PTHR43651:SF3">
    <property type="entry name" value="1,4-ALPHA-GLUCAN-BRANCHING ENZYME"/>
    <property type="match status" value="1"/>
</dbReference>
<comment type="catalytic activity">
    <reaction evidence="1 10">
        <text>Transfers a segment of a (1-&gt;4)-alpha-D-glucan chain to a primary hydroxy group in a similar glucan chain.</text>
        <dbReference type="EC" id="2.4.1.18"/>
    </reaction>
</comment>
<dbReference type="PANTHER" id="PTHR43651">
    <property type="entry name" value="1,4-ALPHA-GLUCAN-BRANCHING ENZYME"/>
    <property type="match status" value="1"/>
</dbReference>
<dbReference type="InterPro" id="IPR013780">
    <property type="entry name" value="Glyco_hydro_b"/>
</dbReference>
<dbReference type="Pfam" id="PF02922">
    <property type="entry name" value="CBM_48"/>
    <property type="match status" value="1"/>
</dbReference>
<evidence type="ECO:0000256" key="6">
    <source>
        <dbReference type="ARBA" id="ARBA00022676"/>
    </source>
</evidence>
<dbReference type="InterPro" id="IPR006047">
    <property type="entry name" value="GH13_cat_dom"/>
</dbReference>
<evidence type="ECO:0000256" key="3">
    <source>
        <dbReference type="ARBA" id="ARBA00004964"/>
    </source>
</evidence>
<dbReference type="HAMAP" id="MF_00685">
    <property type="entry name" value="GlgB"/>
    <property type="match status" value="1"/>
</dbReference>
<evidence type="ECO:0000313" key="13">
    <source>
        <dbReference type="EMBL" id="RXK56969.1"/>
    </source>
</evidence>
<dbReference type="InterPro" id="IPR054169">
    <property type="entry name" value="GlgB_N"/>
</dbReference>
<dbReference type="GO" id="GO:0004553">
    <property type="term" value="F:hydrolase activity, hydrolyzing O-glycosyl compounds"/>
    <property type="evidence" value="ECO:0007669"/>
    <property type="project" value="InterPro"/>
</dbReference>
<feature type="active site" description="Proton donor" evidence="10 11">
    <location>
        <position position="443"/>
    </location>
</feature>
<feature type="domain" description="Glycosyl hydrolase family 13 catalytic" evidence="12">
    <location>
        <begin position="231"/>
        <end position="594"/>
    </location>
</feature>
<dbReference type="GO" id="GO:0005978">
    <property type="term" value="P:glycogen biosynthetic process"/>
    <property type="evidence" value="ECO:0007669"/>
    <property type="project" value="UniProtKB-UniRule"/>
</dbReference>
<dbReference type="GO" id="GO:0005829">
    <property type="term" value="C:cytosol"/>
    <property type="evidence" value="ECO:0007669"/>
    <property type="project" value="TreeGrafter"/>
</dbReference>
<dbReference type="FunFam" id="3.20.20.80:FF:000003">
    <property type="entry name" value="1,4-alpha-glucan branching enzyme GlgB"/>
    <property type="match status" value="1"/>
</dbReference>
<dbReference type="GO" id="GO:0043169">
    <property type="term" value="F:cation binding"/>
    <property type="evidence" value="ECO:0007669"/>
    <property type="project" value="InterPro"/>
</dbReference>
<evidence type="ECO:0000313" key="14">
    <source>
        <dbReference type="Proteomes" id="UP000290218"/>
    </source>
</evidence>
<gene>
    <name evidence="10 13" type="primary">glgB</name>
    <name evidence="13" type="ORF">ESB00_09845</name>
</gene>
<comment type="caution">
    <text evidence="13">The sequence shown here is derived from an EMBL/GenBank/DDBJ whole genome shotgun (WGS) entry which is preliminary data.</text>
</comment>
<dbReference type="Pfam" id="PF22019">
    <property type="entry name" value="GlgB_N"/>
    <property type="match status" value="1"/>
</dbReference>
<keyword evidence="14" id="KW-1185">Reference proteome</keyword>
<sequence>MHPAKVKRKSGVVVRAFRRDAAKCSVVELDAPGQPAWPMEKLADEGFFEVFIPGKKIFHHQLRFETSWGDIHQVYNAYSFLPTLSEQDLYLFNEGNEHRIYDKLGAHPRKLGDVPGTAFAVWAPAASRVSLVGNFNGWDARYHPMRPLGGSGVWELFVPDVGEGELYKFAVWDAHGHMRLKTDPYGTRFEGPPNNAAIVHSPRHHTWGDGEWMARRAAQAGNPDRPMSVYEVHIGSWKRNLAEAGRCFTYRELAPMLADYVTDMGFTHIEVMPVAEFPFPGSWGYQVTGYFAPTHRWGTPEDFQFFVDHLHQRGIGIIVDWVPAHFPRDAFALAEFDGTHLYEHADPRLGAHQDWGTLIFNYGRHEVRCFLVASALSWLDRYHIDGLRVDAVASMLYLDYSRKEGEWIPNRYGGRENIEAIAFLRQVNDLVHHYYPGVLTIAEESTAFAKVSHPTSEGGLGFDYKWNMGMMHDTLLYFQKDPVHRKWSHDKLTFGMVYQYSEKFIMVYSHDEVVHLKGSMLAKMGAGTLADKAANLRALYGFVWTYPGKKLLFMGSEFGQRTEWNYDIGLEWQLLQHPEHEGLRLLVRDLNRLYLSEPALSTTDFRPESFRWVNGNDGDHSTISFLRFDAEGRTAWLVVGNFTPVTRTRFHVGVPHKGYWREVLNTNSSYYGGAGFGNHGGRPASTIPSDGFEQSLSLTLPGLSVLVFKWSADAPV</sequence>
<dbReference type="CDD" id="cd02855">
    <property type="entry name" value="E_set_GBE_prok_N"/>
    <property type="match status" value="1"/>
</dbReference>
<evidence type="ECO:0000256" key="4">
    <source>
        <dbReference type="ARBA" id="ARBA00009000"/>
    </source>
</evidence>
<dbReference type="AlphaFoldDB" id="A0A4V1M6Y0"/>
<dbReference type="InterPro" id="IPR013783">
    <property type="entry name" value="Ig-like_fold"/>
</dbReference>
<dbReference type="PIRSF" id="PIRSF000463">
    <property type="entry name" value="GlgB"/>
    <property type="match status" value="1"/>
</dbReference>
<dbReference type="Gene3D" id="3.20.20.80">
    <property type="entry name" value="Glycosidases"/>
    <property type="match status" value="1"/>
</dbReference>
<dbReference type="InterPro" id="IPR004193">
    <property type="entry name" value="Glyco_hydro_13_N"/>
</dbReference>
<protein>
    <recommendedName>
        <fullName evidence="10">1,4-alpha-glucan branching enzyme GlgB</fullName>
        <ecNumber evidence="10">2.4.1.18</ecNumber>
    </recommendedName>
    <alternativeName>
        <fullName evidence="10">1,4-alpha-D-glucan:1,4-alpha-D-glucan 6-glucosyl-transferase</fullName>
    </alternativeName>
    <alternativeName>
        <fullName evidence="10">Alpha-(1-&gt;4)-glucan branching enzyme</fullName>
    </alternativeName>
    <alternativeName>
        <fullName evidence="10">Glycogen branching enzyme</fullName>
        <shortName evidence="10">BE</shortName>
    </alternativeName>
</protein>
<dbReference type="SUPFAM" id="SSF51011">
    <property type="entry name" value="Glycosyl hydrolase domain"/>
    <property type="match status" value="1"/>
</dbReference>
<keyword evidence="8 10" id="KW-0320">Glycogen biosynthesis</keyword>
<dbReference type="GO" id="GO:0003844">
    <property type="term" value="F:1,4-alpha-glucan branching enzyme activity"/>
    <property type="evidence" value="ECO:0007669"/>
    <property type="project" value="UniProtKB-UniRule"/>
</dbReference>
<comment type="function">
    <text evidence="2 10">Catalyzes the formation of the alpha-1,6-glucosidic linkages in glycogen by scission of a 1,4-alpha-linked oligosaccharide from growing alpha-1,4-glucan chains and the subsequent attachment of the oligosaccharide to the alpha-1,6 position.</text>
</comment>
<dbReference type="InterPro" id="IPR014756">
    <property type="entry name" value="Ig_E-set"/>
</dbReference>
<evidence type="ECO:0000256" key="2">
    <source>
        <dbReference type="ARBA" id="ARBA00002953"/>
    </source>
</evidence>
<comment type="subunit">
    <text evidence="10">Monomer.</text>
</comment>
<dbReference type="FunFam" id="2.60.40.1180:FF:000002">
    <property type="entry name" value="1,4-alpha-glucan branching enzyme GlgB"/>
    <property type="match status" value="1"/>
</dbReference>
<dbReference type="Gene3D" id="2.60.40.1180">
    <property type="entry name" value="Golgi alpha-mannosidase II"/>
    <property type="match status" value="1"/>
</dbReference>
<dbReference type="OrthoDB" id="9800174at2"/>
<evidence type="ECO:0000256" key="9">
    <source>
        <dbReference type="ARBA" id="ARBA00023277"/>
    </source>
</evidence>
<dbReference type="InterPro" id="IPR017853">
    <property type="entry name" value="GH"/>
</dbReference>
<comment type="similarity">
    <text evidence="4 10">Belongs to the glycosyl hydrolase 13 family. GlgB subfamily.</text>
</comment>
<dbReference type="NCBIfam" id="TIGR01515">
    <property type="entry name" value="branching_enzym"/>
    <property type="match status" value="1"/>
</dbReference>
<evidence type="ECO:0000259" key="12">
    <source>
        <dbReference type="SMART" id="SM00642"/>
    </source>
</evidence>
<dbReference type="Pfam" id="PF02806">
    <property type="entry name" value="Alpha-amylase_C"/>
    <property type="match status" value="1"/>
</dbReference>
<dbReference type="InterPro" id="IPR044143">
    <property type="entry name" value="GlgB_N_E_set_prok"/>
</dbReference>
<dbReference type="FunFam" id="2.60.40.10:FF:000169">
    <property type="entry name" value="1,4-alpha-glucan branching enzyme GlgB"/>
    <property type="match status" value="1"/>
</dbReference>
<dbReference type="SUPFAM" id="SSF51445">
    <property type="entry name" value="(Trans)glycosidases"/>
    <property type="match status" value="1"/>
</dbReference>
<evidence type="ECO:0000256" key="5">
    <source>
        <dbReference type="ARBA" id="ARBA00022600"/>
    </source>
</evidence>
<reference evidence="13 14" key="1">
    <citation type="submission" date="2019-01" db="EMBL/GenBank/DDBJ databases">
        <title>Lacunisphaera sp. strain TWA-58.</title>
        <authorList>
            <person name="Chen W.-M."/>
        </authorList>
    </citation>
    <scope>NUCLEOTIDE SEQUENCE [LARGE SCALE GENOMIC DNA]</scope>
    <source>
        <strain evidence="13 14">TWA-58</strain>
    </source>
</reference>
<evidence type="ECO:0000256" key="8">
    <source>
        <dbReference type="ARBA" id="ARBA00023056"/>
    </source>
</evidence>
<keyword evidence="7 10" id="KW-0808">Transferase</keyword>
<dbReference type="InterPro" id="IPR037439">
    <property type="entry name" value="Branching_enzy"/>
</dbReference>
<evidence type="ECO:0000256" key="11">
    <source>
        <dbReference type="PIRSR" id="PIRSR000463-1"/>
    </source>
</evidence>
<dbReference type="NCBIfam" id="NF003811">
    <property type="entry name" value="PRK05402.1"/>
    <property type="match status" value="1"/>
</dbReference>
<evidence type="ECO:0000256" key="1">
    <source>
        <dbReference type="ARBA" id="ARBA00000826"/>
    </source>
</evidence>
<organism evidence="13 14">
    <name type="scientific">Oleiharenicola lentus</name>
    <dbReference type="NCBI Taxonomy" id="2508720"/>
    <lineage>
        <taxon>Bacteria</taxon>
        <taxon>Pseudomonadati</taxon>
        <taxon>Verrucomicrobiota</taxon>
        <taxon>Opitutia</taxon>
        <taxon>Opitutales</taxon>
        <taxon>Opitutaceae</taxon>
        <taxon>Oleiharenicola</taxon>
    </lineage>
</organism>
<dbReference type="UniPathway" id="UPA00164"/>
<dbReference type="Gene3D" id="2.60.40.10">
    <property type="entry name" value="Immunoglobulins"/>
    <property type="match status" value="1"/>
</dbReference>
<dbReference type="EC" id="2.4.1.18" evidence="10"/>
<comment type="pathway">
    <text evidence="3 10">Glycan biosynthesis; glycogen biosynthesis.</text>
</comment>
<evidence type="ECO:0000256" key="7">
    <source>
        <dbReference type="ARBA" id="ARBA00022679"/>
    </source>
</evidence>
<evidence type="ECO:0000256" key="10">
    <source>
        <dbReference type="HAMAP-Rule" id="MF_00685"/>
    </source>
</evidence>
<name>A0A4V1M6Y0_9BACT</name>
<feature type="active site" description="Nucleophile" evidence="10 11">
    <location>
        <position position="390"/>
    </location>
</feature>